<feature type="domain" description="Bacterial surface antigen (D15)" evidence="6">
    <location>
        <begin position="400"/>
        <end position="731"/>
    </location>
</feature>
<protein>
    <submittedName>
        <fullName evidence="7">BamA/TamA family outer membrane protein</fullName>
    </submittedName>
</protein>
<comment type="subcellular location">
    <subcellularLocation>
        <location evidence="1">Membrane</location>
    </subcellularLocation>
</comment>
<keyword evidence="2" id="KW-0812">Transmembrane</keyword>
<keyword evidence="8" id="KW-1185">Reference proteome</keyword>
<organism evidence="7 8">
    <name type="scientific">Psychroflexus maritimus</name>
    <dbReference type="NCBI Taxonomy" id="2714865"/>
    <lineage>
        <taxon>Bacteria</taxon>
        <taxon>Pseudomonadati</taxon>
        <taxon>Bacteroidota</taxon>
        <taxon>Flavobacteriia</taxon>
        <taxon>Flavobacteriales</taxon>
        <taxon>Flavobacteriaceae</taxon>
        <taxon>Psychroflexus</taxon>
    </lineage>
</organism>
<keyword evidence="4" id="KW-0472">Membrane</keyword>
<evidence type="ECO:0000256" key="1">
    <source>
        <dbReference type="ARBA" id="ARBA00004370"/>
    </source>
</evidence>
<dbReference type="GO" id="GO:0019867">
    <property type="term" value="C:outer membrane"/>
    <property type="evidence" value="ECO:0007669"/>
    <property type="project" value="InterPro"/>
</dbReference>
<sequence>MKIKFIHGYLLLFLGLNFSCSVNKYIPEDEVLYKGASVVYQGASIEKAARGKIKEVLFPNPNTKLLWMRPGVYFYFKAQQEKPGFINRWMNKQIGEKPVYLSQVNVETTEEVMKNRLENTGFFSSEIASEVSIDTAKQSAEVTYKINLQKPYRLAEIEVEKNLKDSLPVWQEIDSYLKTSSLEKGSRFSLDQLKTERGNIDRYLKDRGYYNFNSNFLIFEADTNAYANKKFNLYLKLKSETPTKALYPFRLDKINVFPNSSLETEDLQKDTLTIGQIKFIQNEVFFKPERLQPFFKIKPGDLYNPQNSRFTSRRLNAMQTYKFVNIDYEEHAFDSTQSVQKLTGNVYLSPANKRSVRFEMQGVTKSNNFTGPNLNLTYINRNIFQGGEQFKASINAGYERQFLGGDQGGLNSLQLGLRNTLSFPRLLFPINLNEKFDYSIPKTNINLGFDYLNRTGLYTLTSVSTSFGYHWDQNRFVTHTINPINIEVVQLGNTSNEFEEILDNNPFLRRSFDQQFIAGLVYSFTYSELKEDRVWRNFFNFNFESAGNTIDLFAQEEDETRKVFGTEFAQFVKADIDLRFNLDLATNEQQLVGRIFAGMGLPYGNSEALPFVKQYFAGGPYSIRAFRIRSLGPGSYVPETGSQSFFDQAGDIRLEANLEYRFPLISYLKGAVFYDAGNVWLLNENQALPGGKFASNFLDELGMGTGVGLRVDVQGFVIRFDFAAPLKRPAKSFKFEPNKTLLNFAIGYPF</sequence>
<dbReference type="Gene3D" id="3.10.20.310">
    <property type="entry name" value="membrane protein fhac"/>
    <property type="match status" value="1"/>
</dbReference>
<dbReference type="RefSeq" id="WP_166401024.1">
    <property type="nucleotide sequence ID" value="NZ_JAANAS010000105.1"/>
</dbReference>
<evidence type="ECO:0000313" key="8">
    <source>
        <dbReference type="Proteomes" id="UP000643701"/>
    </source>
</evidence>
<name>A0A967AET9_9FLAO</name>
<evidence type="ECO:0000259" key="6">
    <source>
        <dbReference type="Pfam" id="PF01103"/>
    </source>
</evidence>
<comment type="caution">
    <text evidence="7">The sequence shown here is derived from an EMBL/GenBank/DDBJ whole genome shotgun (WGS) entry which is preliminary data.</text>
</comment>
<evidence type="ECO:0000313" key="7">
    <source>
        <dbReference type="EMBL" id="NGZ90791.1"/>
    </source>
</evidence>
<reference evidence="7" key="1">
    <citation type="submission" date="2020-03" db="EMBL/GenBank/DDBJ databases">
        <title>Psychroflexus Maritimus sp. nov., isolate from marine sediment.</title>
        <authorList>
            <person name="Zhong Y.-L."/>
        </authorList>
    </citation>
    <scope>NUCLEOTIDE SEQUENCE</scope>
    <source>
        <strain evidence="7">C1</strain>
    </source>
</reference>
<evidence type="ECO:0000256" key="2">
    <source>
        <dbReference type="ARBA" id="ARBA00022692"/>
    </source>
</evidence>
<dbReference type="PANTHER" id="PTHR12815:SF47">
    <property type="entry name" value="TRANSLOCATION AND ASSEMBLY MODULE SUBUNIT TAMA"/>
    <property type="match status" value="1"/>
</dbReference>
<dbReference type="InterPro" id="IPR000184">
    <property type="entry name" value="Bac_surfAg_D15"/>
</dbReference>
<dbReference type="PANTHER" id="PTHR12815">
    <property type="entry name" value="SORTING AND ASSEMBLY MACHINERY SAMM50 PROTEIN FAMILY MEMBER"/>
    <property type="match status" value="1"/>
</dbReference>
<keyword evidence="3" id="KW-0732">Signal</keyword>
<dbReference type="Gene3D" id="2.40.160.50">
    <property type="entry name" value="membrane protein fhac: a member of the omp85/tpsb transporter family"/>
    <property type="match status" value="1"/>
</dbReference>
<accession>A0A967AET9</accession>
<dbReference type="InterPro" id="IPR039910">
    <property type="entry name" value="D15-like"/>
</dbReference>
<gene>
    <name evidence="7" type="ORF">G7034_11080</name>
</gene>
<dbReference type="EMBL" id="JAANAS010000105">
    <property type="protein sequence ID" value="NGZ90791.1"/>
    <property type="molecule type" value="Genomic_DNA"/>
</dbReference>
<evidence type="ECO:0000256" key="3">
    <source>
        <dbReference type="ARBA" id="ARBA00022729"/>
    </source>
</evidence>
<dbReference type="AlphaFoldDB" id="A0A967AET9"/>
<evidence type="ECO:0000256" key="4">
    <source>
        <dbReference type="ARBA" id="ARBA00023136"/>
    </source>
</evidence>
<proteinExistence type="predicted"/>
<evidence type="ECO:0000256" key="5">
    <source>
        <dbReference type="ARBA" id="ARBA00023237"/>
    </source>
</evidence>
<keyword evidence="5" id="KW-0998">Cell outer membrane</keyword>
<dbReference type="Proteomes" id="UP000643701">
    <property type="component" value="Unassembled WGS sequence"/>
</dbReference>
<dbReference type="Pfam" id="PF01103">
    <property type="entry name" value="Omp85"/>
    <property type="match status" value="1"/>
</dbReference>